<proteinExistence type="predicted"/>
<dbReference type="Proteomes" id="UP001287356">
    <property type="component" value="Unassembled WGS sequence"/>
</dbReference>
<feature type="region of interest" description="Disordered" evidence="1">
    <location>
        <begin position="129"/>
        <end position="179"/>
    </location>
</feature>
<evidence type="ECO:0000313" key="2">
    <source>
        <dbReference type="EMBL" id="KAK3366950.1"/>
    </source>
</evidence>
<dbReference type="AlphaFoldDB" id="A0AAE0JZM0"/>
<evidence type="ECO:0000256" key="1">
    <source>
        <dbReference type="SAM" id="MobiDB-lite"/>
    </source>
</evidence>
<reference evidence="2" key="2">
    <citation type="submission" date="2023-06" db="EMBL/GenBank/DDBJ databases">
        <authorList>
            <consortium name="Lawrence Berkeley National Laboratory"/>
            <person name="Haridas S."/>
            <person name="Hensen N."/>
            <person name="Bonometti L."/>
            <person name="Westerberg I."/>
            <person name="Brannstrom I.O."/>
            <person name="Guillou S."/>
            <person name="Cros-Aarteil S."/>
            <person name="Calhoun S."/>
            <person name="Kuo A."/>
            <person name="Mondo S."/>
            <person name="Pangilinan J."/>
            <person name="Riley R."/>
            <person name="Labutti K."/>
            <person name="Andreopoulos B."/>
            <person name="Lipzen A."/>
            <person name="Chen C."/>
            <person name="Yanf M."/>
            <person name="Daum C."/>
            <person name="Ng V."/>
            <person name="Clum A."/>
            <person name="Steindorff A."/>
            <person name="Ohm R."/>
            <person name="Martin F."/>
            <person name="Silar P."/>
            <person name="Natvig D."/>
            <person name="Lalanne C."/>
            <person name="Gautier V."/>
            <person name="Ament-Velasquez S.L."/>
            <person name="Kruys A."/>
            <person name="Hutchinson M.I."/>
            <person name="Powell A.J."/>
            <person name="Barry K."/>
            <person name="Miller A.N."/>
            <person name="Grigoriev I.V."/>
            <person name="Debuchy R."/>
            <person name="Gladieux P."/>
            <person name="Thoren M.H."/>
            <person name="Johannesson H."/>
        </authorList>
    </citation>
    <scope>NUCLEOTIDE SEQUENCE</scope>
    <source>
        <strain evidence="2">CBS 958.72</strain>
    </source>
</reference>
<organism evidence="2 3">
    <name type="scientific">Lasiosphaeria ovina</name>
    <dbReference type="NCBI Taxonomy" id="92902"/>
    <lineage>
        <taxon>Eukaryota</taxon>
        <taxon>Fungi</taxon>
        <taxon>Dikarya</taxon>
        <taxon>Ascomycota</taxon>
        <taxon>Pezizomycotina</taxon>
        <taxon>Sordariomycetes</taxon>
        <taxon>Sordariomycetidae</taxon>
        <taxon>Sordariales</taxon>
        <taxon>Lasiosphaeriaceae</taxon>
        <taxon>Lasiosphaeria</taxon>
    </lineage>
</organism>
<sequence length="179" mass="19543">MLCPAWKMDLESAGWTRRRIRSRRGCVAVVRCALCAVRCVLCAVCCVLCAVCCVLCADGRPSSPLVTKTLIHGRSTRGPPGPGRQGPLRFLFHGSSSLRTIKHTHTDTKNRKRTRHLIRGKVLLCLAGPRPASSATPRHAADQPLRLRSLPPTSQVKGLSKKKQRPSFPTIGCRFSAGL</sequence>
<dbReference type="EMBL" id="JAULSN010000007">
    <property type="protein sequence ID" value="KAK3366950.1"/>
    <property type="molecule type" value="Genomic_DNA"/>
</dbReference>
<evidence type="ECO:0000313" key="3">
    <source>
        <dbReference type="Proteomes" id="UP001287356"/>
    </source>
</evidence>
<accession>A0AAE0JZM0</accession>
<protein>
    <submittedName>
        <fullName evidence="2">Uncharacterized protein</fullName>
    </submittedName>
</protein>
<comment type="caution">
    <text evidence="2">The sequence shown here is derived from an EMBL/GenBank/DDBJ whole genome shotgun (WGS) entry which is preliminary data.</text>
</comment>
<keyword evidence="3" id="KW-1185">Reference proteome</keyword>
<gene>
    <name evidence="2" type="ORF">B0T24DRAFT_373156</name>
</gene>
<reference evidence="2" key="1">
    <citation type="journal article" date="2023" name="Mol. Phylogenet. Evol.">
        <title>Genome-scale phylogeny and comparative genomics of the fungal order Sordariales.</title>
        <authorList>
            <person name="Hensen N."/>
            <person name="Bonometti L."/>
            <person name="Westerberg I."/>
            <person name="Brannstrom I.O."/>
            <person name="Guillou S."/>
            <person name="Cros-Aarteil S."/>
            <person name="Calhoun S."/>
            <person name="Haridas S."/>
            <person name="Kuo A."/>
            <person name="Mondo S."/>
            <person name="Pangilinan J."/>
            <person name="Riley R."/>
            <person name="LaButti K."/>
            <person name="Andreopoulos B."/>
            <person name="Lipzen A."/>
            <person name="Chen C."/>
            <person name="Yan M."/>
            <person name="Daum C."/>
            <person name="Ng V."/>
            <person name="Clum A."/>
            <person name="Steindorff A."/>
            <person name="Ohm R.A."/>
            <person name="Martin F."/>
            <person name="Silar P."/>
            <person name="Natvig D.O."/>
            <person name="Lalanne C."/>
            <person name="Gautier V."/>
            <person name="Ament-Velasquez S.L."/>
            <person name="Kruys A."/>
            <person name="Hutchinson M.I."/>
            <person name="Powell A.J."/>
            <person name="Barry K."/>
            <person name="Miller A.N."/>
            <person name="Grigoriev I.V."/>
            <person name="Debuchy R."/>
            <person name="Gladieux P."/>
            <person name="Hiltunen Thoren M."/>
            <person name="Johannesson H."/>
        </authorList>
    </citation>
    <scope>NUCLEOTIDE SEQUENCE</scope>
    <source>
        <strain evidence="2">CBS 958.72</strain>
    </source>
</reference>
<name>A0AAE0JZM0_9PEZI</name>